<dbReference type="AlphaFoldDB" id="A0A4R6V031"/>
<keyword evidence="3" id="KW-1185">Reference proteome</keyword>
<dbReference type="RefSeq" id="WP_133588853.1">
    <property type="nucleotide sequence ID" value="NZ_CP037953.1"/>
</dbReference>
<comment type="caution">
    <text evidence="2">The sequence shown here is derived from an EMBL/GenBank/DDBJ whole genome shotgun (WGS) entry which is preliminary data.</text>
</comment>
<accession>A0A4R6V031</accession>
<reference evidence="2 3" key="1">
    <citation type="submission" date="2019-03" db="EMBL/GenBank/DDBJ databases">
        <title>Genomic Encyclopedia of Type Strains, Phase IV (KMG-IV): sequencing the most valuable type-strain genomes for metagenomic binning, comparative biology and taxonomic classification.</title>
        <authorList>
            <person name="Goeker M."/>
        </authorList>
    </citation>
    <scope>NUCLEOTIDE SEQUENCE [LARGE SCALE GENOMIC DNA]</scope>
    <source>
        <strain evidence="2 3">DSM 103792</strain>
    </source>
</reference>
<dbReference type="Pfam" id="PF11174">
    <property type="entry name" value="DUF2970"/>
    <property type="match status" value="1"/>
</dbReference>
<organism evidence="2 3">
    <name type="scientific">Permianibacter aggregans</name>
    <dbReference type="NCBI Taxonomy" id="1510150"/>
    <lineage>
        <taxon>Bacteria</taxon>
        <taxon>Pseudomonadati</taxon>
        <taxon>Pseudomonadota</taxon>
        <taxon>Gammaproteobacteria</taxon>
        <taxon>Pseudomonadales</taxon>
        <taxon>Pseudomonadaceae</taxon>
        <taxon>Permianibacter</taxon>
    </lineage>
</organism>
<sequence>MREPSESPEQSPQQAPKRPGFWSVVQSVLAAAFGVQSEEKRQKDFQHGRPGDYIAIGIVFVILFIVTLVLIVRSVLSSAGQ</sequence>
<dbReference type="InterPro" id="IPR021344">
    <property type="entry name" value="DUF2970"/>
</dbReference>
<keyword evidence="1" id="KW-0472">Membrane</keyword>
<dbReference type="EMBL" id="SNYM01000004">
    <property type="protein sequence ID" value="TDQ49344.1"/>
    <property type="molecule type" value="Genomic_DNA"/>
</dbReference>
<protein>
    <submittedName>
        <fullName evidence="2">DUF2970 family protein</fullName>
    </submittedName>
</protein>
<keyword evidence="1" id="KW-0812">Transmembrane</keyword>
<dbReference type="Proteomes" id="UP000295375">
    <property type="component" value="Unassembled WGS sequence"/>
</dbReference>
<evidence type="ECO:0000256" key="1">
    <source>
        <dbReference type="SAM" id="Phobius"/>
    </source>
</evidence>
<gene>
    <name evidence="2" type="ORF">EV696_10448</name>
</gene>
<keyword evidence="1" id="KW-1133">Transmembrane helix</keyword>
<evidence type="ECO:0000313" key="2">
    <source>
        <dbReference type="EMBL" id="TDQ49344.1"/>
    </source>
</evidence>
<evidence type="ECO:0000313" key="3">
    <source>
        <dbReference type="Proteomes" id="UP000295375"/>
    </source>
</evidence>
<feature type="transmembrane region" description="Helical" evidence="1">
    <location>
        <begin position="53"/>
        <end position="76"/>
    </location>
</feature>
<name>A0A4R6V031_9GAMM</name>
<proteinExistence type="predicted"/>
<dbReference type="OrthoDB" id="5625885at2"/>